<comment type="caution">
    <text evidence="1">The sequence shown here is derived from an EMBL/GenBank/DDBJ whole genome shotgun (WGS) entry which is preliminary data.</text>
</comment>
<accession>A0A8T0GET7</accession>
<sequence length="112" mass="12879">MTRVFMFLLVGKHIDETYTRASTTLFIAKDRKDPQRRCNCWQSICNRFVPSSLLYKAHHLSAVISILSQCTIIDMFCTRLEVLSRSICVLLASDAVIPHSETRFSVSLQFHL</sequence>
<name>A0A8T0GET7_CERPU</name>
<proteinExistence type="predicted"/>
<dbReference type="EMBL" id="CM026432">
    <property type="protein sequence ID" value="KAG0556824.1"/>
    <property type="molecule type" value="Genomic_DNA"/>
</dbReference>
<reference evidence="1 2" key="1">
    <citation type="submission" date="2020-06" db="EMBL/GenBank/DDBJ databases">
        <title>WGS assembly of Ceratodon purpureus strain R40.</title>
        <authorList>
            <person name="Carey S.B."/>
            <person name="Jenkins J."/>
            <person name="Shu S."/>
            <person name="Lovell J.T."/>
            <person name="Sreedasyam A."/>
            <person name="Maumus F."/>
            <person name="Tiley G.P."/>
            <person name="Fernandez-Pozo N."/>
            <person name="Barry K."/>
            <person name="Chen C."/>
            <person name="Wang M."/>
            <person name="Lipzen A."/>
            <person name="Daum C."/>
            <person name="Saski C.A."/>
            <person name="Payton A.C."/>
            <person name="Mcbreen J.C."/>
            <person name="Conrad R.E."/>
            <person name="Kollar L.M."/>
            <person name="Olsson S."/>
            <person name="Huttunen S."/>
            <person name="Landis J.B."/>
            <person name="Wickett N.J."/>
            <person name="Johnson M.G."/>
            <person name="Rensing S.A."/>
            <person name="Grimwood J."/>
            <person name="Schmutz J."/>
            <person name="Mcdaniel S.F."/>
        </authorList>
    </citation>
    <scope>NUCLEOTIDE SEQUENCE [LARGE SCALE GENOMIC DNA]</scope>
    <source>
        <strain evidence="1 2">R40</strain>
    </source>
</reference>
<keyword evidence="2" id="KW-1185">Reference proteome</keyword>
<dbReference type="Proteomes" id="UP000822688">
    <property type="component" value="Chromosome 11"/>
</dbReference>
<gene>
    <name evidence="1" type="ORF">KC19_11G081800</name>
</gene>
<evidence type="ECO:0000313" key="2">
    <source>
        <dbReference type="Proteomes" id="UP000822688"/>
    </source>
</evidence>
<organism evidence="1 2">
    <name type="scientific">Ceratodon purpureus</name>
    <name type="common">Fire moss</name>
    <name type="synonym">Dicranum purpureum</name>
    <dbReference type="NCBI Taxonomy" id="3225"/>
    <lineage>
        <taxon>Eukaryota</taxon>
        <taxon>Viridiplantae</taxon>
        <taxon>Streptophyta</taxon>
        <taxon>Embryophyta</taxon>
        <taxon>Bryophyta</taxon>
        <taxon>Bryophytina</taxon>
        <taxon>Bryopsida</taxon>
        <taxon>Dicranidae</taxon>
        <taxon>Pseudoditrichales</taxon>
        <taxon>Ditrichaceae</taxon>
        <taxon>Ceratodon</taxon>
    </lineage>
</organism>
<protein>
    <submittedName>
        <fullName evidence="1">Uncharacterized protein</fullName>
    </submittedName>
</protein>
<dbReference type="AlphaFoldDB" id="A0A8T0GET7"/>
<evidence type="ECO:0000313" key="1">
    <source>
        <dbReference type="EMBL" id="KAG0556824.1"/>
    </source>
</evidence>